<evidence type="ECO:0000313" key="2">
    <source>
        <dbReference type="EMBL" id="KAF1847161.1"/>
    </source>
</evidence>
<dbReference type="AlphaFoldDB" id="A0A9P4L9G5"/>
<comment type="caution">
    <text evidence="2">The sequence shown here is derived from an EMBL/GenBank/DDBJ whole genome shotgun (WGS) entry which is preliminary data.</text>
</comment>
<dbReference type="OrthoDB" id="3745536at2759"/>
<sequence>MQFTTMVALLVATVGIHAAPNQMSKRLDTIPLGIYTGGGCNDPPFPTKPVFVANVPTDGSCFPIAPVSGNTDSGRIDNLPALPAVVAWSDTTCSSVNFITFTRTHECSTLGAPKFIRSARAVGTCK</sequence>
<protein>
    <submittedName>
        <fullName evidence="2">Uncharacterized protein</fullName>
    </submittedName>
</protein>
<gene>
    <name evidence="2" type="ORF">K460DRAFT_275537</name>
</gene>
<keyword evidence="3" id="KW-1185">Reference proteome</keyword>
<keyword evidence="1" id="KW-0732">Signal</keyword>
<organism evidence="2 3">
    <name type="scientific">Cucurbitaria berberidis CBS 394.84</name>
    <dbReference type="NCBI Taxonomy" id="1168544"/>
    <lineage>
        <taxon>Eukaryota</taxon>
        <taxon>Fungi</taxon>
        <taxon>Dikarya</taxon>
        <taxon>Ascomycota</taxon>
        <taxon>Pezizomycotina</taxon>
        <taxon>Dothideomycetes</taxon>
        <taxon>Pleosporomycetidae</taxon>
        <taxon>Pleosporales</taxon>
        <taxon>Pleosporineae</taxon>
        <taxon>Cucurbitariaceae</taxon>
        <taxon>Cucurbitaria</taxon>
    </lineage>
</organism>
<dbReference type="Proteomes" id="UP000800039">
    <property type="component" value="Unassembled WGS sequence"/>
</dbReference>
<feature type="signal peptide" evidence="1">
    <location>
        <begin position="1"/>
        <end position="18"/>
    </location>
</feature>
<reference evidence="2" key="1">
    <citation type="submission" date="2020-01" db="EMBL/GenBank/DDBJ databases">
        <authorList>
            <consortium name="DOE Joint Genome Institute"/>
            <person name="Haridas S."/>
            <person name="Albert R."/>
            <person name="Binder M."/>
            <person name="Bloem J."/>
            <person name="Labutti K."/>
            <person name="Salamov A."/>
            <person name="Andreopoulos B."/>
            <person name="Baker S.E."/>
            <person name="Barry K."/>
            <person name="Bills G."/>
            <person name="Bluhm B.H."/>
            <person name="Cannon C."/>
            <person name="Castanera R."/>
            <person name="Culley D.E."/>
            <person name="Daum C."/>
            <person name="Ezra D."/>
            <person name="Gonzalez J.B."/>
            <person name="Henrissat B."/>
            <person name="Kuo A."/>
            <person name="Liang C."/>
            <person name="Lipzen A."/>
            <person name="Lutzoni F."/>
            <person name="Magnuson J."/>
            <person name="Mondo S."/>
            <person name="Nolan M."/>
            <person name="Ohm R."/>
            <person name="Pangilinan J."/>
            <person name="Park H.-J."/>
            <person name="Ramirez L."/>
            <person name="Alfaro M."/>
            <person name="Sun H."/>
            <person name="Tritt A."/>
            <person name="Yoshinaga Y."/>
            <person name="Zwiers L.-H."/>
            <person name="Turgeon B.G."/>
            <person name="Goodwin S.B."/>
            <person name="Spatafora J.W."/>
            <person name="Crous P.W."/>
            <person name="Grigoriev I.V."/>
        </authorList>
    </citation>
    <scope>NUCLEOTIDE SEQUENCE</scope>
    <source>
        <strain evidence="2">CBS 394.84</strain>
    </source>
</reference>
<name>A0A9P4L9G5_9PLEO</name>
<accession>A0A9P4L9G5</accession>
<dbReference type="GeneID" id="63845303"/>
<evidence type="ECO:0000313" key="3">
    <source>
        <dbReference type="Proteomes" id="UP000800039"/>
    </source>
</evidence>
<dbReference type="EMBL" id="ML976615">
    <property type="protein sequence ID" value="KAF1847161.1"/>
    <property type="molecule type" value="Genomic_DNA"/>
</dbReference>
<dbReference type="RefSeq" id="XP_040789724.1">
    <property type="nucleotide sequence ID" value="XM_040928050.1"/>
</dbReference>
<evidence type="ECO:0000256" key="1">
    <source>
        <dbReference type="SAM" id="SignalP"/>
    </source>
</evidence>
<feature type="chain" id="PRO_5040333137" evidence="1">
    <location>
        <begin position="19"/>
        <end position="126"/>
    </location>
</feature>
<proteinExistence type="predicted"/>